<dbReference type="AlphaFoldDB" id="A0AAN6YZT8"/>
<reference evidence="1" key="2">
    <citation type="submission" date="2023-05" db="EMBL/GenBank/DDBJ databases">
        <authorList>
            <consortium name="Lawrence Berkeley National Laboratory"/>
            <person name="Steindorff A."/>
            <person name="Hensen N."/>
            <person name="Bonometti L."/>
            <person name="Westerberg I."/>
            <person name="Brannstrom I.O."/>
            <person name="Guillou S."/>
            <person name="Cros-Aarteil S."/>
            <person name="Calhoun S."/>
            <person name="Haridas S."/>
            <person name="Kuo A."/>
            <person name="Mondo S."/>
            <person name="Pangilinan J."/>
            <person name="Riley R."/>
            <person name="Labutti K."/>
            <person name="Andreopoulos B."/>
            <person name="Lipzen A."/>
            <person name="Chen C."/>
            <person name="Yanf M."/>
            <person name="Daum C."/>
            <person name="Ng V."/>
            <person name="Clum A."/>
            <person name="Ohm R."/>
            <person name="Martin F."/>
            <person name="Silar P."/>
            <person name="Natvig D."/>
            <person name="Lalanne C."/>
            <person name="Gautier V."/>
            <person name="Ament-Velasquez S.L."/>
            <person name="Kruys A."/>
            <person name="Hutchinson M.I."/>
            <person name="Powell A.J."/>
            <person name="Barry K."/>
            <person name="Miller A.N."/>
            <person name="Grigoriev I.V."/>
            <person name="Debuchy R."/>
            <person name="Gladieux P."/>
            <person name="Thoren M.H."/>
            <person name="Johannesson H."/>
        </authorList>
    </citation>
    <scope>NUCLEOTIDE SEQUENCE</scope>
    <source>
        <strain evidence="1">CBS 731.68</strain>
    </source>
</reference>
<dbReference type="Proteomes" id="UP001302602">
    <property type="component" value="Unassembled WGS sequence"/>
</dbReference>
<proteinExistence type="predicted"/>
<protein>
    <submittedName>
        <fullName evidence="1">Uncharacterized protein</fullName>
    </submittedName>
</protein>
<evidence type="ECO:0000313" key="1">
    <source>
        <dbReference type="EMBL" id="KAK4120201.1"/>
    </source>
</evidence>
<evidence type="ECO:0000313" key="2">
    <source>
        <dbReference type="Proteomes" id="UP001302602"/>
    </source>
</evidence>
<organism evidence="1 2">
    <name type="scientific">Parathielavia appendiculata</name>
    <dbReference type="NCBI Taxonomy" id="2587402"/>
    <lineage>
        <taxon>Eukaryota</taxon>
        <taxon>Fungi</taxon>
        <taxon>Dikarya</taxon>
        <taxon>Ascomycota</taxon>
        <taxon>Pezizomycotina</taxon>
        <taxon>Sordariomycetes</taxon>
        <taxon>Sordariomycetidae</taxon>
        <taxon>Sordariales</taxon>
        <taxon>Chaetomiaceae</taxon>
        <taxon>Parathielavia</taxon>
    </lineage>
</organism>
<dbReference type="EMBL" id="MU853240">
    <property type="protein sequence ID" value="KAK4120201.1"/>
    <property type="molecule type" value="Genomic_DNA"/>
</dbReference>
<dbReference type="RefSeq" id="XP_062643972.1">
    <property type="nucleotide sequence ID" value="XM_062786030.1"/>
</dbReference>
<reference evidence="1" key="1">
    <citation type="journal article" date="2023" name="Mol. Phylogenet. Evol.">
        <title>Genome-scale phylogeny and comparative genomics of the fungal order Sordariales.</title>
        <authorList>
            <person name="Hensen N."/>
            <person name="Bonometti L."/>
            <person name="Westerberg I."/>
            <person name="Brannstrom I.O."/>
            <person name="Guillou S."/>
            <person name="Cros-Aarteil S."/>
            <person name="Calhoun S."/>
            <person name="Haridas S."/>
            <person name="Kuo A."/>
            <person name="Mondo S."/>
            <person name="Pangilinan J."/>
            <person name="Riley R."/>
            <person name="LaButti K."/>
            <person name="Andreopoulos B."/>
            <person name="Lipzen A."/>
            <person name="Chen C."/>
            <person name="Yan M."/>
            <person name="Daum C."/>
            <person name="Ng V."/>
            <person name="Clum A."/>
            <person name="Steindorff A."/>
            <person name="Ohm R.A."/>
            <person name="Martin F."/>
            <person name="Silar P."/>
            <person name="Natvig D.O."/>
            <person name="Lalanne C."/>
            <person name="Gautier V."/>
            <person name="Ament-Velasquez S.L."/>
            <person name="Kruys A."/>
            <person name="Hutchinson M.I."/>
            <person name="Powell A.J."/>
            <person name="Barry K."/>
            <person name="Miller A.N."/>
            <person name="Grigoriev I.V."/>
            <person name="Debuchy R."/>
            <person name="Gladieux P."/>
            <person name="Hiltunen Thoren M."/>
            <person name="Johannesson H."/>
        </authorList>
    </citation>
    <scope>NUCLEOTIDE SEQUENCE</scope>
    <source>
        <strain evidence="1">CBS 731.68</strain>
    </source>
</reference>
<name>A0AAN6YZT8_9PEZI</name>
<gene>
    <name evidence="1" type="ORF">N657DRAFT_162448</name>
</gene>
<keyword evidence="2" id="KW-1185">Reference proteome</keyword>
<accession>A0AAN6YZT8</accession>
<dbReference type="GeneID" id="87822796"/>
<comment type="caution">
    <text evidence="1">The sequence shown here is derived from an EMBL/GenBank/DDBJ whole genome shotgun (WGS) entry which is preliminary data.</text>
</comment>
<sequence length="149" mass="16776">MFPFSSETLLKIVSEDPANGDDVTDTPIAELGRSSSRLRPLPADLPITRYRQSRLSTCVRAESANRTRGLKIARIVRQGRSCALRMSLPWMSLVAGFRCSTASAAWLQFLLRLDVGTLEHNRRFSGLRDQRLALVRLRRPSRFCYGPLG</sequence>